<accession>A0A2I0HYK8</accession>
<sequence length="123" mass="14050">MELWRIYRFKNPDGDIEPASEREVAGSTRDQGGTVAFVWVLSTERRKVAFVVWVLSFETLSGRSKSGPSSISKEIGWNHACRKEIKSVNRDGRRSRTPTLSGTERWNWRLEILDGRISKLGLV</sequence>
<name>A0A2I0HYK8_PUNGR</name>
<proteinExistence type="predicted"/>
<evidence type="ECO:0000313" key="2">
    <source>
        <dbReference type="Proteomes" id="UP000233551"/>
    </source>
</evidence>
<protein>
    <submittedName>
        <fullName evidence="1">Uncharacterized protein</fullName>
    </submittedName>
</protein>
<organism evidence="1 2">
    <name type="scientific">Punica granatum</name>
    <name type="common">Pomegranate</name>
    <dbReference type="NCBI Taxonomy" id="22663"/>
    <lineage>
        <taxon>Eukaryota</taxon>
        <taxon>Viridiplantae</taxon>
        <taxon>Streptophyta</taxon>
        <taxon>Embryophyta</taxon>
        <taxon>Tracheophyta</taxon>
        <taxon>Spermatophyta</taxon>
        <taxon>Magnoliopsida</taxon>
        <taxon>eudicotyledons</taxon>
        <taxon>Gunneridae</taxon>
        <taxon>Pentapetalae</taxon>
        <taxon>rosids</taxon>
        <taxon>malvids</taxon>
        <taxon>Myrtales</taxon>
        <taxon>Lythraceae</taxon>
        <taxon>Punica</taxon>
    </lineage>
</organism>
<evidence type="ECO:0000313" key="1">
    <source>
        <dbReference type="EMBL" id="PKI36356.1"/>
    </source>
</evidence>
<gene>
    <name evidence="1" type="ORF">CRG98_043252</name>
</gene>
<comment type="caution">
    <text evidence="1">The sequence shown here is derived from an EMBL/GenBank/DDBJ whole genome shotgun (WGS) entry which is preliminary data.</text>
</comment>
<reference evidence="1 2" key="1">
    <citation type="submission" date="2017-11" db="EMBL/GenBank/DDBJ databases">
        <title>De-novo sequencing of pomegranate (Punica granatum L.) genome.</title>
        <authorList>
            <person name="Akparov Z."/>
            <person name="Amiraslanov A."/>
            <person name="Hajiyeva S."/>
            <person name="Abbasov M."/>
            <person name="Kaur K."/>
            <person name="Hamwieh A."/>
            <person name="Solovyev V."/>
            <person name="Salamov A."/>
            <person name="Braich B."/>
            <person name="Kosarev P."/>
            <person name="Mahmoud A."/>
            <person name="Hajiyev E."/>
            <person name="Babayeva S."/>
            <person name="Izzatullayeva V."/>
            <person name="Mammadov A."/>
            <person name="Mammadov A."/>
            <person name="Sharifova S."/>
            <person name="Ojaghi J."/>
            <person name="Eynullazada K."/>
            <person name="Bayramov B."/>
            <person name="Abdulazimova A."/>
            <person name="Shahmuradov I."/>
        </authorList>
    </citation>
    <scope>NUCLEOTIDE SEQUENCE [LARGE SCALE GENOMIC DNA]</scope>
    <source>
        <strain evidence="2">cv. AG2017</strain>
        <tissue evidence="1">Leaf</tissue>
    </source>
</reference>
<dbReference type="EMBL" id="PGOL01004892">
    <property type="protein sequence ID" value="PKI36356.1"/>
    <property type="molecule type" value="Genomic_DNA"/>
</dbReference>
<keyword evidence="2" id="KW-1185">Reference proteome</keyword>
<dbReference type="Proteomes" id="UP000233551">
    <property type="component" value="Unassembled WGS sequence"/>
</dbReference>
<dbReference type="AlphaFoldDB" id="A0A2I0HYK8"/>